<gene>
    <name evidence="1" type="ORF">HPB47_008257</name>
</gene>
<evidence type="ECO:0000313" key="2">
    <source>
        <dbReference type="Proteomes" id="UP000805193"/>
    </source>
</evidence>
<accession>A0AC60P5F8</accession>
<feature type="non-terminal residue" evidence="1">
    <location>
        <position position="1"/>
    </location>
</feature>
<comment type="caution">
    <text evidence="1">The sequence shown here is derived from an EMBL/GenBank/DDBJ whole genome shotgun (WGS) entry which is preliminary data.</text>
</comment>
<sequence length="921" mass="99902">SPEGSGIVKMESGDCAVEQQPQPTAETAAVDAGITEDTAQDSAPEGAAPQDSSNGSDGTVKGEKNDASDAAGVPAKTEKKGTYYCDVCDESVPESAENHLRRRKHTRLLERLEKYGSLEAIAATFKLVRCNICGTQSNTKEQLQYHLDGQKHRTRCLNLGISPTLTDLPPGMRQTRMPMHPLASRGGPRPPLLPMLPPRMGPGPWMGPRMRGGPPMGGPMGMKRPYPIDSGAFYMDREPFHMDREPFHMDRRSYPLEPMPPRAAKKARQATNMAAGAAAGVAKPSFFCEMCNLVLNSIYQRDEHIQGTKHKDRAIQAGLSPEEAMPTMMPGPPPQGQPKQNGGAGSKQPGAKAAAKRKQDPMETCAPIRKAQLSVSYFHKPGGRPLLCCTTGDVVDKTAEAWGDRIAVVSCHQELSKTYTEFKKDIDQLAAGLVSLKLSVGSKIGIVVPNMYEWVVVQFAAAKAGLILVNITTECTVPELQHSLKHVDCEAVVLSEKFASQDHYAMLLEITPELKNSKPGELKSARLPRLKHVILIAEAAKPGTMTYDELIQSVQNQEEGSVNVALPKVQYDDPVSVQFTSGTTGKPKSVLLSHFNVVNNAETAGHVLGFQDLEDIVCLTLPMSHPLGCIAGTLAAVTFGRTLVLPAPVFDPTTTFKAIKDNKCTAVYGTPSALAELPQIEADQSKASTLRKAIAVGSSCSSEFIQDLRKKLCIKKVHVIYGSAECSPAIAVSKPEWSGGDWMRTVGTPLDHVEVKVVDSENKLVPSNSRGELCVRGHPVFMGYCGSKKKTEEAIRDGWYHTGDEATLSEDGRLTICGRIQDRICRGGEVIDCREIEECLSSHAAVEEAQVVGVSEEICACLKLKPESTVTEEEVKDFCKEKISEALIPKYVLFVDSFPKSALGQVQKIKMRTEAQEKLGL</sequence>
<name>A0AC60P5F8_IXOPE</name>
<protein>
    <submittedName>
        <fullName evidence="1">Uncharacterized protein</fullName>
    </submittedName>
</protein>
<keyword evidence="2" id="KW-1185">Reference proteome</keyword>
<proteinExistence type="predicted"/>
<reference evidence="1 2" key="1">
    <citation type="journal article" date="2020" name="Cell">
        <title>Large-Scale Comparative Analyses of Tick Genomes Elucidate Their Genetic Diversity and Vector Capacities.</title>
        <authorList>
            <consortium name="Tick Genome and Microbiome Consortium (TIGMIC)"/>
            <person name="Jia N."/>
            <person name="Wang J."/>
            <person name="Shi W."/>
            <person name="Du L."/>
            <person name="Sun Y."/>
            <person name="Zhan W."/>
            <person name="Jiang J.F."/>
            <person name="Wang Q."/>
            <person name="Zhang B."/>
            <person name="Ji P."/>
            <person name="Bell-Sakyi L."/>
            <person name="Cui X.M."/>
            <person name="Yuan T.T."/>
            <person name="Jiang B.G."/>
            <person name="Yang W.F."/>
            <person name="Lam T.T."/>
            <person name="Chang Q.C."/>
            <person name="Ding S.J."/>
            <person name="Wang X.J."/>
            <person name="Zhu J.G."/>
            <person name="Ruan X.D."/>
            <person name="Zhao L."/>
            <person name="Wei J.T."/>
            <person name="Ye R.Z."/>
            <person name="Que T.C."/>
            <person name="Du C.H."/>
            <person name="Zhou Y.H."/>
            <person name="Cheng J.X."/>
            <person name="Dai P.F."/>
            <person name="Guo W.B."/>
            <person name="Han X.H."/>
            <person name="Huang E.J."/>
            <person name="Li L.F."/>
            <person name="Wei W."/>
            <person name="Gao Y.C."/>
            <person name="Liu J.Z."/>
            <person name="Shao H.Z."/>
            <person name="Wang X."/>
            <person name="Wang C.C."/>
            <person name="Yang T.C."/>
            <person name="Huo Q.B."/>
            <person name="Li W."/>
            <person name="Chen H.Y."/>
            <person name="Chen S.E."/>
            <person name="Zhou L.G."/>
            <person name="Ni X.B."/>
            <person name="Tian J.H."/>
            <person name="Sheng Y."/>
            <person name="Liu T."/>
            <person name="Pan Y.S."/>
            <person name="Xia L.Y."/>
            <person name="Li J."/>
            <person name="Zhao F."/>
            <person name="Cao W.C."/>
        </authorList>
    </citation>
    <scope>NUCLEOTIDE SEQUENCE [LARGE SCALE GENOMIC DNA]</scope>
    <source>
        <strain evidence="1">Iper-2018</strain>
    </source>
</reference>
<dbReference type="EMBL" id="JABSTQ010011167">
    <property type="protein sequence ID" value="KAG0414561.1"/>
    <property type="molecule type" value="Genomic_DNA"/>
</dbReference>
<dbReference type="Proteomes" id="UP000805193">
    <property type="component" value="Unassembled WGS sequence"/>
</dbReference>
<evidence type="ECO:0000313" key="1">
    <source>
        <dbReference type="EMBL" id="KAG0414561.1"/>
    </source>
</evidence>
<organism evidence="1 2">
    <name type="scientific">Ixodes persulcatus</name>
    <name type="common">Taiga tick</name>
    <dbReference type="NCBI Taxonomy" id="34615"/>
    <lineage>
        <taxon>Eukaryota</taxon>
        <taxon>Metazoa</taxon>
        <taxon>Ecdysozoa</taxon>
        <taxon>Arthropoda</taxon>
        <taxon>Chelicerata</taxon>
        <taxon>Arachnida</taxon>
        <taxon>Acari</taxon>
        <taxon>Parasitiformes</taxon>
        <taxon>Ixodida</taxon>
        <taxon>Ixodoidea</taxon>
        <taxon>Ixodidae</taxon>
        <taxon>Ixodinae</taxon>
        <taxon>Ixodes</taxon>
    </lineage>
</organism>